<evidence type="ECO:0000313" key="2">
    <source>
        <dbReference type="Proteomes" id="UP001597475"/>
    </source>
</evidence>
<dbReference type="Proteomes" id="UP001597475">
    <property type="component" value="Unassembled WGS sequence"/>
</dbReference>
<reference evidence="2" key="1">
    <citation type="journal article" date="2019" name="Int. J. Syst. Evol. Microbiol.">
        <title>The Global Catalogue of Microorganisms (GCM) 10K type strain sequencing project: providing services to taxonomists for standard genome sequencing and annotation.</title>
        <authorList>
            <consortium name="The Broad Institute Genomics Platform"/>
            <consortium name="The Broad Institute Genome Sequencing Center for Infectious Disease"/>
            <person name="Wu L."/>
            <person name="Ma J."/>
        </authorList>
    </citation>
    <scope>NUCLEOTIDE SEQUENCE [LARGE SCALE GENOMIC DNA]</scope>
    <source>
        <strain evidence="2">KCTC 33842</strain>
    </source>
</reference>
<proteinExistence type="predicted"/>
<comment type="caution">
    <text evidence="1">The sequence shown here is derived from an EMBL/GenBank/DDBJ whole genome shotgun (WGS) entry which is preliminary data.</text>
</comment>
<dbReference type="RefSeq" id="WP_386845022.1">
    <property type="nucleotide sequence ID" value="NZ_JBHUMK010000037.1"/>
</dbReference>
<name>A0ABW5P313_9DEIO</name>
<accession>A0ABW5P313</accession>
<gene>
    <name evidence="1" type="ORF">ACFSR9_08905</name>
</gene>
<sequence>MTAPALTDAQQAQLRVLATAAALTYHNTTVPEGERVNVAESYAVHGDLRLVAADVLEAACLYAQAQAADGPAQIKRLKDGGEELEFFATVSADQVQSGAWCERSARLRKEAGRRSGLIRAPLAGMRSGSQAEPVFTVTRRTEP</sequence>
<protein>
    <submittedName>
        <fullName evidence="1">Uncharacterized protein</fullName>
    </submittedName>
</protein>
<evidence type="ECO:0000313" key="1">
    <source>
        <dbReference type="EMBL" id="MFD2609555.1"/>
    </source>
</evidence>
<dbReference type="EMBL" id="JBHUMK010000037">
    <property type="protein sequence ID" value="MFD2609555.1"/>
    <property type="molecule type" value="Genomic_DNA"/>
</dbReference>
<organism evidence="1 2">
    <name type="scientific">Deinococcus taklimakanensis</name>
    <dbReference type="NCBI Taxonomy" id="536443"/>
    <lineage>
        <taxon>Bacteria</taxon>
        <taxon>Thermotogati</taxon>
        <taxon>Deinococcota</taxon>
        <taxon>Deinococci</taxon>
        <taxon>Deinococcales</taxon>
        <taxon>Deinococcaceae</taxon>
        <taxon>Deinococcus</taxon>
    </lineage>
</organism>
<keyword evidence="2" id="KW-1185">Reference proteome</keyword>